<dbReference type="EMBL" id="PYDT01000009">
    <property type="protein sequence ID" value="THU51005.1"/>
    <property type="molecule type" value="Genomic_DNA"/>
</dbReference>
<organism evidence="4 5">
    <name type="scientific">Musa balbisiana</name>
    <name type="common">Banana</name>
    <dbReference type="NCBI Taxonomy" id="52838"/>
    <lineage>
        <taxon>Eukaryota</taxon>
        <taxon>Viridiplantae</taxon>
        <taxon>Streptophyta</taxon>
        <taxon>Embryophyta</taxon>
        <taxon>Tracheophyta</taxon>
        <taxon>Spermatophyta</taxon>
        <taxon>Magnoliopsida</taxon>
        <taxon>Liliopsida</taxon>
        <taxon>Zingiberales</taxon>
        <taxon>Musaceae</taxon>
        <taxon>Musa</taxon>
    </lineage>
</organism>
<dbReference type="GO" id="GO:0005829">
    <property type="term" value="C:cytosol"/>
    <property type="evidence" value="ECO:0007669"/>
    <property type="project" value="TreeGrafter"/>
</dbReference>
<feature type="region of interest" description="Disordered" evidence="2">
    <location>
        <begin position="445"/>
        <end position="469"/>
    </location>
</feature>
<feature type="domain" description="Autophagy-related protein 13 N-terminal" evidence="3">
    <location>
        <begin position="78"/>
        <end position="320"/>
    </location>
</feature>
<dbReference type="GO" id="GO:0000407">
    <property type="term" value="C:phagophore assembly site"/>
    <property type="evidence" value="ECO:0007669"/>
    <property type="project" value="TreeGrafter"/>
</dbReference>
<evidence type="ECO:0000313" key="4">
    <source>
        <dbReference type="EMBL" id="THU51005.1"/>
    </source>
</evidence>
<dbReference type="GO" id="GO:0034727">
    <property type="term" value="P:piecemeal microautophagy of the nucleus"/>
    <property type="evidence" value="ECO:0007669"/>
    <property type="project" value="TreeGrafter"/>
</dbReference>
<gene>
    <name evidence="4" type="ORF">C4D60_Mb06t26420</name>
</gene>
<feature type="region of interest" description="Disordered" evidence="2">
    <location>
        <begin position="508"/>
        <end position="544"/>
    </location>
</feature>
<dbReference type="Pfam" id="PF10033">
    <property type="entry name" value="ATG13"/>
    <property type="match status" value="1"/>
</dbReference>
<feature type="region of interest" description="Disordered" evidence="2">
    <location>
        <begin position="1"/>
        <end position="23"/>
    </location>
</feature>
<dbReference type="Gene3D" id="3.30.900.10">
    <property type="entry name" value="HORMA domain"/>
    <property type="match status" value="1"/>
</dbReference>
<dbReference type="GO" id="GO:0034497">
    <property type="term" value="P:protein localization to phagophore assembly site"/>
    <property type="evidence" value="ECO:0007669"/>
    <property type="project" value="TreeGrafter"/>
</dbReference>
<dbReference type="PANTHER" id="PTHR13430:SF15">
    <property type="entry name" value="AUTOPHAGY-RELATED PROTEIN 13B"/>
    <property type="match status" value="1"/>
</dbReference>
<evidence type="ECO:0000259" key="3">
    <source>
        <dbReference type="Pfam" id="PF10033"/>
    </source>
</evidence>
<reference evidence="4 5" key="1">
    <citation type="journal article" date="2019" name="Nat. Plants">
        <title>Genome sequencing of Musa balbisiana reveals subgenome evolution and function divergence in polyploid bananas.</title>
        <authorList>
            <person name="Yao X."/>
        </authorList>
    </citation>
    <scope>NUCLEOTIDE SEQUENCE [LARGE SCALE GENOMIC DNA]</scope>
    <source>
        <strain evidence="5">cv. DH-PKW</strain>
        <tissue evidence="4">Leaves</tissue>
    </source>
</reference>
<name>A0A4S8IQY2_MUSBA</name>
<feature type="compositionally biased region" description="Polar residues" evidence="2">
    <location>
        <begin position="459"/>
        <end position="469"/>
    </location>
</feature>
<feature type="compositionally biased region" description="Polar residues" evidence="2">
    <location>
        <begin position="1"/>
        <end position="10"/>
    </location>
</feature>
<dbReference type="InterPro" id="IPR018731">
    <property type="entry name" value="Atg13_N"/>
</dbReference>
<dbReference type="GO" id="GO:1990316">
    <property type="term" value="C:Atg1/ULK1 kinase complex"/>
    <property type="evidence" value="ECO:0007669"/>
    <property type="project" value="InterPro"/>
</dbReference>
<accession>A0A4S8IQY2</accession>
<feature type="compositionally biased region" description="Low complexity" evidence="2">
    <location>
        <begin position="535"/>
        <end position="544"/>
    </location>
</feature>
<sequence>MELGSGSSRPSDQESEVSLLGGPCTASGPSVNSLKLRSIYVSVSMPWRFPGLTRNLWIEMATSPSHSSPESAIIEQVITEFFAKSLHIILESRSPYVSSRNYSVDQFMSSPSSSCSSSSSMPRDKWFNLALRDCPAALENFDIWRKSNLEPLVIDIILIRRALVPDVARPLGGCLLRNFSGNCDLAREPKSWKIVERWIVQYERHKSSSSKNHKDVRKCGTKNNGGSSCSSETAFYKKTYKRYIILFRSLYVFIRLLPTYKLFHELNSSGQICPLSLSHRISSSIQPFTQEDEAKMSQFTFVPIDTPRGRLSLSVQYLRTLEDIRSEPSAPLSVQFILDYVGSPTTDPFRRLKSLPSAPSSPALVSFTRQHSWSNDHGALASVPLCPSVACSEARGICCNPSLCLPSLIHRNDHSPPVISEPQNAAVTHKNNMSFDEFWPSPFSPTLSPSSPAHLPGQRSPNALQSGSSQIDIAKAHPITASQTQACSSEGKLQIQMDTVRYGNYQTGPTIVKGFPSGKDDTEKLAELPSSSTQGPLSRSPSGLSLLDKFDDSGFACPFADYKDVTESCNRRSPHAVVGAVVQMLMTAAPLRQDLYNLCRPPQVFMDESLNPCVQYDQANTEQSECPASTSETLASVLLKSKTAAEGLEELRRYKEMKESILKQGASRSSDVDNGPRSPGNNDQS</sequence>
<comment type="caution">
    <text evidence="4">The sequence shown here is derived from an EMBL/GenBank/DDBJ whole genome shotgun (WGS) entry which is preliminary data.</text>
</comment>
<proteinExistence type="predicted"/>
<evidence type="ECO:0000313" key="5">
    <source>
        <dbReference type="Proteomes" id="UP000317650"/>
    </source>
</evidence>
<protein>
    <recommendedName>
        <fullName evidence="3">Autophagy-related protein 13 N-terminal domain-containing protein</fullName>
    </recommendedName>
</protein>
<keyword evidence="5" id="KW-1185">Reference proteome</keyword>
<feature type="region of interest" description="Disordered" evidence="2">
    <location>
        <begin position="659"/>
        <end position="685"/>
    </location>
</feature>
<keyword evidence="1" id="KW-0072">Autophagy</keyword>
<dbReference type="STRING" id="52838.A0A4S8IQY2"/>
<dbReference type="AlphaFoldDB" id="A0A4S8IQY2"/>
<dbReference type="Proteomes" id="UP000317650">
    <property type="component" value="Chromosome 6"/>
</dbReference>
<dbReference type="InterPro" id="IPR040182">
    <property type="entry name" value="ATG13"/>
</dbReference>
<dbReference type="InterPro" id="IPR036570">
    <property type="entry name" value="HORMA_dom_sf"/>
</dbReference>
<evidence type="ECO:0000256" key="2">
    <source>
        <dbReference type="SAM" id="MobiDB-lite"/>
    </source>
</evidence>
<evidence type="ECO:0000256" key="1">
    <source>
        <dbReference type="ARBA" id="ARBA00023006"/>
    </source>
</evidence>
<dbReference type="PANTHER" id="PTHR13430">
    <property type="match status" value="1"/>
</dbReference>
<dbReference type="GO" id="GO:0000423">
    <property type="term" value="P:mitophagy"/>
    <property type="evidence" value="ECO:0007669"/>
    <property type="project" value="TreeGrafter"/>
</dbReference>